<dbReference type="EMBL" id="CP158262">
    <property type="protein sequence ID" value="XDJ69340.1"/>
    <property type="molecule type" value="Genomic_DNA"/>
</dbReference>
<dbReference type="AlphaFoldDB" id="A0AB39ESV3"/>
<protein>
    <submittedName>
        <fullName evidence="3">Uncharacterized protein</fullName>
    </submittedName>
</protein>
<feature type="transmembrane region" description="Helical" evidence="1">
    <location>
        <begin position="107"/>
        <end position="126"/>
    </location>
</feature>
<feature type="transmembrane region" description="Helical" evidence="1">
    <location>
        <begin position="230"/>
        <end position="250"/>
    </location>
</feature>
<gene>
    <name evidence="3" type="ORF">ABRY94_00645</name>
    <name evidence="2" type="ORF">ABRZ04_13615</name>
</gene>
<evidence type="ECO:0000256" key="1">
    <source>
        <dbReference type="SAM" id="Phobius"/>
    </source>
</evidence>
<keyword evidence="1" id="KW-1133">Transmembrane helix</keyword>
<proteinExistence type="predicted"/>
<name>A0AB39ESV3_9BURK</name>
<feature type="transmembrane region" description="Helical" evidence="1">
    <location>
        <begin position="262"/>
        <end position="282"/>
    </location>
</feature>
<accession>A0AB39ESV3</accession>
<dbReference type="RefSeq" id="WP_368639806.1">
    <property type="nucleotide sequence ID" value="NZ_CP158254.1"/>
</dbReference>
<organism evidence="3">
    <name type="scientific">Castellaniella ginsengisoli</name>
    <dbReference type="NCBI Taxonomy" id="546114"/>
    <lineage>
        <taxon>Bacteria</taxon>
        <taxon>Pseudomonadati</taxon>
        <taxon>Pseudomonadota</taxon>
        <taxon>Betaproteobacteria</taxon>
        <taxon>Burkholderiales</taxon>
        <taxon>Alcaligenaceae</taxon>
        <taxon>Castellaniella</taxon>
    </lineage>
</organism>
<sequence length="384" mass="43458">MTSTGYKSSSHRYVEKKLRILSENLSLLWKVGGGVVLCVVLYLWAYLRTIGWGGLLLPSLTSIDTLIALLVVVVSFSLSVLIFWLLPGGFLTWGFVSLRVSKKSARYLLFIIISLIFLWAYGLYFVAFNIQYSKYLLWLVLLVVLGFVFFLRKNITEGVDFAETCSPSLLVLTERREKQSIGKWRRCVVLVFYVIVFYVFLILTIFPLWFFLRYAQGINGIDDFDGRVVVIILIVASVLSGIPAAVYMALRSLGKDNKESLLGLLFSLPLLGYIIIFMAPYGNYGNFLLAISGVVNNKASYYHVIDKNMDSVFKEVGLPVSYRAGQVFVRAYLRYSVGEIRLLCKERYNPTNIENKDVPQIGGACVAIYAGDIREYRESQAWGP</sequence>
<reference evidence="3" key="1">
    <citation type="submission" date="2024-05" db="EMBL/GenBank/DDBJ databases">
        <authorList>
            <person name="Luo Y.-C."/>
            <person name="Nicholds J."/>
            <person name="Mortimer T."/>
            <person name="Maboni G."/>
        </authorList>
    </citation>
    <scope>NUCLEOTIDE SEQUENCE</scope>
    <source>
        <strain evidence="3">144863</strain>
        <strain evidence="2">151836</strain>
    </source>
</reference>
<feature type="transmembrane region" description="Helical" evidence="1">
    <location>
        <begin position="66"/>
        <end position="86"/>
    </location>
</feature>
<feature type="transmembrane region" description="Helical" evidence="1">
    <location>
        <begin position="27"/>
        <end position="46"/>
    </location>
</feature>
<dbReference type="EMBL" id="CP158254">
    <property type="protein sequence ID" value="XDJ47313.1"/>
    <property type="molecule type" value="Genomic_DNA"/>
</dbReference>
<feature type="transmembrane region" description="Helical" evidence="1">
    <location>
        <begin position="187"/>
        <end position="210"/>
    </location>
</feature>
<evidence type="ECO:0000313" key="3">
    <source>
        <dbReference type="EMBL" id="XDJ69340.1"/>
    </source>
</evidence>
<keyword evidence="1" id="KW-0812">Transmembrane</keyword>
<keyword evidence="1" id="KW-0472">Membrane</keyword>
<evidence type="ECO:0000313" key="2">
    <source>
        <dbReference type="EMBL" id="XDJ47313.1"/>
    </source>
</evidence>
<feature type="transmembrane region" description="Helical" evidence="1">
    <location>
        <begin position="132"/>
        <end position="151"/>
    </location>
</feature>